<evidence type="ECO:0000256" key="5">
    <source>
        <dbReference type="ARBA" id="ARBA00023136"/>
    </source>
</evidence>
<proteinExistence type="predicted"/>
<organism evidence="8 9">
    <name type="scientific">Variovorax paradoxus</name>
    <dbReference type="NCBI Taxonomy" id="34073"/>
    <lineage>
        <taxon>Bacteria</taxon>
        <taxon>Pseudomonadati</taxon>
        <taxon>Pseudomonadota</taxon>
        <taxon>Betaproteobacteria</taxon>
        <taxon>Burkholderiales</taxon>
        <taxon>Comamonadaceae</taxon>
        <taxon>Variovorax</taxon>
    </lineage>
</organism>
<evidence type="ECO:0000313" key="9">
    <source>
        <dbReference type="Proteomes" id="UP000425817"/>
    </source>
</evidence>
<evidence type="ECO:0000256" key="4">
    <source>
        <dbReference type="ARBA" id="ARBA00022989"/>
    </source>
</evidence>
<keyword evidence="2" id="KW-1003">Cell membrane</keyword>
<evidence type="ECO:0000256" key="3">
    <source>
        <dbReference type="ARBA" id="ARBA00022692"/>
    </source>
</evidence>
<gene>
    <name evidence="8" type="ORF">GOQ09_14375</name>
</gene>
<feature type="transmembrane region" description="Helical" evidence="6">
    <location>
        <begin position="74"/>
        <end position="90"/>
    </location>
</feature>
<protein>
    <submittedName>
        <fullName evidence="8">RDD family protein</fullName>
    </submittedName>
</protein>
<dbReference type="Proteomes" id="UP000425817">
    <property type="component" value="Chromosome"/>
</dbReference>
<dbReference type="InterPro" id="IPR051791">
    <property type="entry name" value="Pra-immunoreactive"/>
</dbReference>
<evidence type="ECO:0000256" key="6">
    <source>
        <dbReference type="SAM" id="Phobius"/>
    </source>
</evidence>
<evidence type="ECO:0000256" key="2">
    <source>
        <dbReference type="ARBA" id="ARBA00022475"/>
    </source>
</evidence>
<reference evidence="8 9" key="1">
    <citation type="submission" date="2019-12" db="EMBL/GenBank/DDBJ databases">
        <title>Hybrid Genome Assemblies of two High G+C Isolates from Undergraduate Microbiology Courses.</title>
        <authorList>
            <person name="Ne Ville C.J."/>
            <person name="Enright D."/>
            <person name="Hernandez I."/>
            <person name="Dodsworth J."/>
            <person name="Orwin P.M."/>
        </authorList>
    </citation>
    <scope>NUCLEOTIDE SEQUENCE [LARGE SCALE GENOMIC DNA]</scope>
    <source>
        <strain evidence="8 9">CSUSB</strain>
    </source>
</reference>
<dbReference type="AlphaFoldDB" id="A0A6I6HHE4"/>
<comment type="subcellular location">
    <subcellularLocation>
        <location evidence="1">Cell membrane</location>
        <topology evidence="1">Multi-pass membrane protein</topology>
    </subcellularLocation>
</comment>
<feature type="domain" description="RDD" evidence="7">
    <location>
        <begin position="26"/>
        <end position="160"/>
    </location>
</feature>
<accession>A0A6I6HHE4</accession>
<sequence>MGNKPPRSRYARQEARIDNWQVSRPASRGRRFAGVVIDQALVFSTFGLLTKSTLWGNWDLDSGASPWQPHFDHAYLGFVIFWGMQGYLLFTRNQTIGKWLLNMRIARPDGSHVSGIRILARYGLSLMASLVPVWSLLINCLVDPVFIFGASRRCLHDEIADTVVLEIRRPA</sequence>
<keyword evidence="4 6" id="KW-1133">Transmembrane helix</keyword>
<feature type="transmembrane region" description="Helical" evidence="6">
    <location>
        <begin position="32"/>
        <end position="54"/>
    </location>
</feature>
<evidence type="ECO:0000259" key="7">
    <source>
        <dbReference type="Pfam" id="PF06271"/>
    </source>
</evidence>
<dbReference type="EMBL" id="CP046622">
    <property type="protein sequence ID" value="QGW82685.1"/>
    <property type="molecule type" value="Genomic_DNA"/>
</dbReference>
<name>A0A6I6HHE4_VARPD</name>
<evidence type="ECO:0000256" key="1">
    <source>
        <dbReference type="ARBA" id="ARBA00004651"/>
    </source>
</evidence>
<dbReference type="Pfam" id="PF06271">
    <property type="entry name" value="RDD"/>
    <property type="match status" value="1"/>
</dbReference>
<dbReference type="GO" id="GO:0005886">
    <property type="term" value="C:plasma membrane"/>
    <property type="evidence" value="ECO:0007669"/>
    <property type="project" value="UniProtKB-SubCell"/>
</dbReference>
<keyword evidence="5 6" id="KW-0472">Membrane</keyword>
<dbReference type="InterPro" id="IPR010432">
    <property type="entry name" value="RDD"/>
</dbReference>
<keyword evidence="3 6" id="KW-0812">Transmembrane</keyword>
<dbReference type="PANTHER" id="PTHR36115:SF4">
    <property type="entry name" value="MEMBRANE PROTEIN"/>
    <property type="match status" value="1"/>
</dbReference>
<dbReference type="RefSeq" id="WP_157614015.1">
    <property type="nucleotide sequence ID" value="NZ_CP046622.1"/>
</dbReference>
<dbReference type="OrthoDB" id="8612316at2"/>
<dbReference type="PANTHER" id="PTHR36115">
    <property type="entry name" value="PROLINE-RICH ANTIGEN HOMOLOG-RELATED"/>
    <property type="match status" value="1"/>
</dbReference>
<evidence type="ECO:0000313" key="8">
    <source>
        <dbReference type="EMBL" id="QGW82685.1"/>
    </source>
</evidence>